<dbReference type="InParanoid" id="A0A2K1I9Z4"/>
<comment type="caution">
    <text evidence="1">The sequence shown here is derived from an EMBL/GenBank/DDBJ whole genome shotgun (WGS) entry which is preliminary data.</text>
</comment>
<reference evidence="1" key="2">
    <citation type="journal article" date="2018" name="Plant J.">
        <title>The Physcomitrella patens chromosome-scale assembly reveals moss genome structure and evolution.</title>
        <authorList>
            <person name="Lang D."/>
            <person name="Ullrich K.K."/>
            <person name="Murat F."/>
            <person name="Fuchs J."/>
            <person name="Jenkins J."/>
            <person name="Haas F.B."/>
            <person name="Piednoel M."/>
            <person name="Gundlach H."/>
            <person name="Van Bel M."/>
            <person name="Meyberg R."/>
            <person name="Vives C."/>
            <person name="Morata J."/>
            <person name="Symeonidi A."/>
            <person name="Hiss M."/>
            <person name="Muchero W."/>
            <person name="Kamisugi Y."/>
            <person name="Saleh O."/>
            <person name="Blanc G."/>
            <person name="Decker E.L."/>
            <person name="van Gessel N."/>
            <person name="Grimwood J."/>
            <person name="Hayes R.D."/>
            <person name="Graham S.W."/>
            <person name="Gunter L.E."/>
            <person name="McDaniel S.F."/>
            <person name="Hoernstein S.N.W."/>
            <person name="Larsson A."/>
            <person name="Li F.W."/>
            <person name="Perroud P.F."/>
            <person name="Phillips J."/>
            <person name="Ranjan P."/>
            <person name="Rokshar D.S."/>
            <person name="Rothfels C.J."/>
            <person name="Schneider L."/>
            <person name="Shu S."/>
            <person name="Stevenson D.W."/>
            <person name="Thummler F."/>
            <person name="Tillich M."/>
            <person name="Villarreal Aguilar J.C."/>
            <person name="Widiez T."/>
            <person name="Wong G.K."/>
            <person name="Wymore A."/>
            <person name="Zhang Y."/>
            <person name="Zimmer A.D."/>
            <person name="Quatrano R.S."/>
            <person name="Mayer K.F.X."/>
            <person name="Goodstein D."/>
            <person name="Casacuberta J.M."/>
            <person name="Vandepoele K."/>
            <person name="Reski R."/>
            <person name="Cuming A.C."/>
            <person name="Tuskan G.A."/>
            <person name="Maumus F."/>
            <person name="Salse J."/>
            <person name="Schmutz J."/>
            <person name="Rensing S.A."/>
        </authorList>
    </citation>
    <scope>NUCLEOTIDE SEQUENCE [LARGE SCALE GENOMIC DNA]</scope>
</reference>
<reference evidence="1" key="1">
    <citation type="journal article" date="2008" name="Science">
        <title>The Physcomitrella genome reveals evolutionary insights into the conquest of land by plants.</title>
        <authorList>
            <person name="Rensing S."/>
            <person name="Lang D."/>
            <person name="Zimmer A."/>
            <person name="Terry A."/>
            <person name="Salamov A."/>
            <person name="Shapiro H."/>
            <person name="Nishiyama T."/>
            <person name="Perroud P.-F."/>
            <person name="Lindquist E."/>
            <person name="Kamisugi Y."/>
            <person name="Tanahashi T."/>
            <person name="Sakakibara K."/>
            <person name="Fujita T."/>
            <person name="Oishi K."/>
            <person name="Shin-I T."/>
            <person name="Kuroki Y."/>
            <person name="Toyoda A."/>
            <person name="Suzuki Y."/>
            <person name="Hashimoto A."/>
            <person name="Yamaguchi K."/>
            <person name="Sugano A."/>
            <person name="Kohara Y."/>
            <person name="Fujiyama A."/>
            <person name="Anterola A."/>
            <person name="Aoki S."/>
            <person name="Ashton N."/>
            <person name="Barbazuk W.B."/>
            <person name="Barker E."/>
            <person name="Bennetzen J."/>
            <person name="Bezanilla M."/>
            <person name="Blankenship R."/>
            <person name="Cho S.H."/>
            <person name="Dutcher S."/>
            <person name="Estelle M."/>
            <person name="Fawcett J.A."/>
            <person name="Gundlach H."/>
            <person name="Hanada K."/>
            <person name="Heyl A."/>
            <person name="Hicks K.A."/>
            <person name="Hugh J."/>
            <person name="Lohr M."/>
            <person name="Mayer K."/>
            <person name="Melkozernov A."/>
            <person name="Murata T."/>
            <person name="Nelson D."/>
            <person name="Pils B."/>
            <person name="Prigge M."/>
            <person name="Reiss B."/>
            <person name="Renner T."/>
            <person name="Rombauts S."/>
            <person name="Rushton P."/>
            <person name="Sanderfoot A."/>
            <person name="Schween G."/>
            <person name="Shiu S.-H."/>
            <person name="Stueber K."/>
            <person name="Theodoulou F.L."/>
            <person name="Tu H."/>
            <person name="Van de Peer Y."/>
            <person name="Verrier P.J."/>
            <person name="Waters E."/>
            <person name="Wood A."/>
            <person name="Yang L."/>
            <person name="Cove D."/>
            <person name="Cuming A."/>
            <person name="Hasebe M."/>
            <person name="Lucas S."/>
            <person name="Mishler D.B."/>
            <person name="Reski R."/>
            <person name="Grigoriev I."/>
            <person name="Quatrano R.S."/>
            <person name="Boore J.L."/>
        </authorList>
    </citation>
    <scope>NUCLEOTIDE SEQUENCE [LARGE SCALE GENOMIC DNA]</scope>
</reference>
<dbReference type="EMBL" id="ABEU02000088">
    <property type="protein sequence ID" value="PNR26090.1"/>
    <property type="molecule type" value="Genomic_DNA"/>
</dbReference>
<proteinExistence type="predicted"/>
<sequence>MARDETTVKAPRKVVDHVVLLWMKDEVTEKQEQPACDQEDSAGPCARGCEGQGWLRTGILDMGLGTEMGTGKGDGGWT</sequence>
<gene>
    <name evidence="1" type="ORF">PHYPA_031140</name>
</gene>
<evidence type="ECO:0000313" key="1">
    <source>
        <dbReference type="EMBL" id="PNR26090.1"/>
    </source>
</evidence>
<accession>A0A2K1I9Z4</accession>
<name>A0A2K1I9Z4_PHYPA</name>
<protein>
    <submittedName>
        <fullName evidence="1">Uncharacterized protein</fullName>
    </submittedName>
</protein>
<dbReference type="AlphaFoldDB" id="A0A2K1I9Z4"/>
<organism evidence="1">
    <name type="scientific">Physcomitrium patens</name>
    <name type="common">Spreading-leaved earth moss</name>
    <name type="synonym">Physcomitrella patens</name>
    <dbReference type="NCBI Taxonomy" id="3218"/>
    <lineage>
        <taxon>Eukaryota</taxon>
        <taxon>Viridiplantae</taxon>
        <taxon>Streptophyta</taxon>
        <taxon>Embryophyta</taxon>
        <taxon>Bryophyta</taxon>
        <taxon>Bryophytina</taxon>
        <taxon>Bryopsida</taxon>
        <taxon>Funariidae</taxon>
        <taxon>Funariales</taxon>
        <taxon>Funariaceae</taxon>
        <taxon>Physcomitrium</taxon>
    </lineage>
</organism>